<name>A0ABQ6HRP7_9MICO</name>
<comment type="caution">
    <text evidence="2">The sequence shown here is derived from an EMBL/GenBank/DDBJ whole genome shotgun (WGS) entry which is preliminary data.</text>
</comment>
<feature type="compositionally biased region" description="Low complexity" evidence="1">
    <location>
        <begin position="74"/>
        <end position="91"/>
    </location>
</feature>
<proteinExistence type="predicted"/>
<feature type="compositionally biased region" description="Polar residues" evidence="1">
    <location>
        <begin position="59"/>
        <end position="73"/>
    </location>
</feature>
<gene>
    <name evidence="2" type="ORF">GCM10025862_22560</name>
</gene>
<dbReference type="Proteomes" id="UP001157109">
    <property type="component" value="Unassembled WGS sequence"/>
</dbReference>
<protein>
    <submittedName>
        <fullName evidence="2">Uncharacterized protein</fullName>
    </submittedName>
</protein>
<dbReference type="EMBL" id="BSUJ01000001">
    <property type="protein sequence ID" value="GMA20235.1"/>
    <property type="molecule type" value="Genomic_DNA"/>
</dbReference>
<accession>A0ABQ6HRP7</accession>
<evidence type="ECO:0000313" key="2">
    <source>
        <dbReference type="EMBL" id="GMA20235.1"/>
    </source>
</evidence>
<organism evidence="2 3">
    <name type="scientific">Arsenicicoccus piscis</name>
    <dbReference type="NCBI Taxonomy" id="673954"/>
    <lineage>
        <taxon>Bacteria</taxon>
        <taxon>Bacillati</taxon>
        <taxon>Actinomycetota</taxon>
        <taxon>Actinomycetes</taxon>
        <taxon>Micrococcales</taxon>
        <taxon>Intrasporangiaceae</taxon>
        <taxon>Arsenicicoccus</taxon>
    </lineage>
</organism>
<feature type="compositionally biased region" description="Gly residues" evidence="1">
    <location>
        <begin position="38"/>
        <end position="47"/>
    </location>
</feature>
<evidence type="ECO:0000313" key="3">
    <source>
        <dbReference type="Proteomes" id="UP001157109"/>
    </source>
</evidence>
<evidence type="ECO:0000256" key="1">
    <source>
        <dbReference type="SAM" id="MobiDB-lite"/>
    </source>
</evidence>
<keyword evidence="3" id="KW-1185">Reference proteome</keyword>
<reference evidence="3" key="1">
    <citation type="journal article" date="2019" name="Int. J. Syst. Evol. Microbiol.">
        <title>The Global Catalogue of Microorganisms (GCM) 10K type strain sequencing project: providing services to taxonomists for standard genome sequencing and annotation.</title>
        <authorList>
            <consortium name="The Broad Institute Genomics Platform"/>
            <consortium name="The Broad Institute Genome Sequencing Center for Infectious Disease"/>
            <person name="Wu L."/>
            <person name="Ma J."/>
        </authorList>
    </citation>
    <scope>NUCLEOTIDE SEQUENCE [LARGE SCALE GENOMIC DNA]</scope>
    <source>
        <strain evidence="3">NBRC 105830</strain>
    </source>
</reference>
<feature type="region of interest" description="Disordered" evidence="1">
    <location>
        <begin position="37"/>
        <end position="91"/>
    </location>
</feature>
<sequence>MSSWATRSTDVAAAISSAGASDPQRCTQVSWATLIGSNGKGVDGATGEGYDPARARTGTACQAETRTIRSSRTPSPGSVLVVPSGSKPSRR</sequence>